<evidence type="ECO:0000256" key="1">
    <source>
        <dbReference type="ARBA" id="ARBA00004123"/>
    </source>
</evidence>
<organism evidence="11 12">
    <name type="scientific">Allacma fusca</name>
    <dbReference type="NCBI Taxonomy" id="39272"/>
    <lineage>
        <taxon>Eukaryota</taxon>
        <taxon>Metazoa</taxon>
        <taxon>Ecdysozoa</taxon>
        <taxon>Arthropoda</taxon>
        <taxon>Hexapoda</taxon>
        <taxon>Collembola</taxon>
        <taxon>Symphypleona</taxon>
        <taxon>Sminthuridae</taxon>
        <taxon>Allacma</taxon>
    </lineage>
</organism>
<evidence type="ECO:0000256" key="5">
    <source>
        <dbReference type="ARBA" id="ARBA00022833"/>
    </source>
</evidence>
<protein>
    <recommendedName>
        <fullName evidence="10">C3H1-type domain-containing protein</fullName>
    </recommendedName>
</protein>
<dbReference type="GO" id="GO:0043484">
    <property type="term" value="P:regulation of RNA splicing"/>
    <property type="evidence" value="ECO:0007669"/>
    <property type="project" value="TreeGrafter"/>
</dbReference>
<accession>A0A8J2KHI4</accession>
<evidence type="ECO:0000256" key="2">
    <source>
        <dbReference type="ARBA" id="ARBA00022723"/>
    </source>
</evidence>
<feature type="zinc finger region" description="C3H1-type" evidence="8">
    <location>
        <begin position="20"/>
        <end position="48"/>
    </location>
</feature>
<dbReference type="EMBL" id="CAJVCH010129801">
    <property type="protein sequence ID" value="CAG7726026.1"/>
    <property type="molecule type" value="Genomic_DNA"/>
</dbReference>
<keyword evidence="5 8" id="KW-0862">Zinc</keyword>
<evidence type="ECO:0000313" key="11">
    <source>
        <dbReference type="EMBL" id="CAG7726026.1"/>
    </source>
</evidence>
<evidence type="ECO:0000256" key="6">
    <source>
        <dbReference type="ARBA" id="ARBA00023242"/>
    </source>
</evidence>
<dbReference type="Proteomes" id="UP000708208">
    <property type="component" value="Unassembled WGS sequence"/>
</dbReference>
<keyword evidence="6" id="KW-0539">Nucleus</keyword>
<evidence type="ECO:0000256" key="7">
    <source>
        <dbReference type="ARBA" id="ARBA00038226"/>
    </source>
</evidence>
<feature type="domain" description="C3H1-type" evidence="10">
    <location>
        <begin position="20"/>
        <end position="48"/>
    </location>
</feature>
<dbReference type="GO" id="GO:0003723">
    <property type="term" value="F:RNA binding"/>
    <property type="evidence" value="ECO:0007669"/>
    <property type="project" value="TreeGrafter"/>
</dbReference>
<keyword evidence="4 8" id="KW-0863">Zinc-finger</keyword>
<evidence type="ECO:0000259" key="10">
    <source>
        <dbReference type="PROSITE" id="PS50103"/>
    </source>
</evidence>
<name>A0A8J2KHI4_9HEXA</name>
<keyword evidence="3" id="KW-0677">Repeat</keyword>
<feature type="compositionally biased region" description="Basic and acidic residues" evidence="9">
    <location>
        <begin position="299"/>
        <end position="313"/>
    </location>
</feature>
<dbReference type="GO" id="GO:0008270">
    <property type="term" value="F:zinc ion binding"/>
    <property type="evidence" value="ECO:0007669"/>
    <property type="project" value="UniProtKB-KW"/>
</dbReference>
<dbReference type="PROSITE" id="PS50103">
    <property type="entry name" value="ZF_C3H1"/>
    <property type="match status" value="2"/>
</dbReference>
<dbReference type="OrthoDB" id="6285980at2759"/>
<comment type="similarity">
    <text evidence="7">Belongs to the muscleblind family.</text>
</comment>
<feature type="domain" description="C3H1-type" evidence="10">
    <location>
        <begin position="54"/>
        <end position="82"/>
    </location>
</feature>
<dbReference type="SMART" id="SM00356">
    <property type="entry name" value="ZnF_C3H1"/>
    <property type="match status" value="2"/>
</dbReference>
<feature type="compositionally biased region" description="Low complexity" evidence="9">
    <location>
        <begin position="249"/>
        <end position="260"/>
    </location>
</feature>
<dbReference type="PANTHER" id="PTHR12675:SF12">
    <property type="entry name" value="PROTEIN MUSCLEBLIND"/>
    <property type="match status" value="1"/>
</dbReference>
<dbReference type="InterPro" id="IPR000571">
    <property type="entry name" value="Znf_CCCH"/>
</dbReference>
<dbReference type="FunFam" id="3.30.1370.210:FF:000005">
    <property type="entry name" value="Muscleblind, isoform M"/>
    <property type="match status" value="1"/>
</dbReference>
<comment type="caution">
    <text evidence="11">The sequence shown here is derived from an EMBL/GenBank/DDBJ whole genome shotgun (WGS) entry which is preliminary data.</text>
</comment>
<dbReference type="GO" id="GO:0005654">
    <property type="term" value="C:nucleoplasm"/>
    <property type="evidence" value="ECO:0007669"/>
    <property type="project" value="TreeGrafter"/>
</dbReference>
<feature type="zinc finger region" description="C3H1-type" evidence="8">
    <location>
        <begin position="54"/>
        <end position="82"/>
    </location>
</feature>
<gene>
    <name evidence="11" type="ORF">AFUS01_LOCUS14957</name>
</gene>
<keyword evidence="2 8" id="KW-0479">Metal-binding</keyword>
<evidence type="ECO:0000313" key="12">
    <source>
        <dbReference type="Proteomes" id="UP000708208"/>
    </source>
</evidence>
<dbReference type="AlphaFoldDB" id="A0A8J2KHI4"/>
<feature type="compositionally biased region" description="Polar residues" evidence="9">
    <location>
        <begin position="314"/>
        <end position="324"/>
    </location>
</feature>
<evidence type="ECO:0000256" key="3">
    <source>
        <dbReference type="ARBA" id="ARBA00022737"/>
    </source>
</evidence>
<dbReference type="GO" id="GO:0005737">
    <property type="term" value="C:cytoplasm"/>
    <property type="evidence" value="ECO:0007669"/>
    <property type="project" value="TreeGrafter"/>
</dbReference>
<evidence type="ECO:0000256" key="8">
    <source>
        <dbReference type="PROSITE-ProRule" id="PRU00723"/>
    </source>
</evidence>
<sequence>MNNMAVVNVNNLLNIKDSRWLQLEVCREFQRNKCSRPDTECKFAHPPANVEVQNGRVTACYDSIKGRCNREKPPCKYFHPPPHLKDQLLINGRNHLALKNALMQQMGLAPGQPVVPGQVPAVATNPYLAGVTSQAYNPYFAAGPLVPLVTSDPTGASVVSPLGVPQQTVVTQQKVPRADRLEEWKTNGCYVLNTQTYPGMVAYKRPAGDKSGVPVYQPANTPSAAAYQQLMQLQQPFVPVSSTSIQHSNATMTTASSSNSVGGITTATSVQDHNNSVSGGLANGSLDSHGNDTGLKRITKAESENESGDHHDGSSSLNINNTGNDLDEEAKAESANKRMRVQNVGSGGQANVSQVPNPMGQNNAAYVAAAQSYHNALAAMTYTGVALQTNKAQQQQASAPVPQSHGYPGSAAAAAAAAAAFQQQHQGYQSQQSQQQQQQQSQQQQLLSQYQAMAAAAALANQGTFQGGAYASQQASNNANQQSANNAAAAAALNMNMNAASAAAGLNPFAAMNPLLAASIPQFAAAQRAGLLANQQQGQQALQSAQFNSAALAAAGLPTGSGGGNPGAGMAFNPFGVQFAAGPAGGSSANALQFQGNQQALLAAYGQFARAPVPVAAVSAAPTLTTQQIYVGNQAAAAAAAAAAAGSGALQAGVKRLRPQ</sequence>
<dbReference type="PANTHER" id="PTHR12675">
    <property type="entry name" value="MUSCLEBLIND-LIKE PROTEIN"/>
    <property type="match status" value="1"/>
</dbReference>
<evidence type="ECO:0000256" key="4">
    <source>
        <dbReference type="ARBA" id="ARBA00022771"/>
    </source>
</evidence>
<dbReference type="Pfam" id="PF22628">
    <property type="entry name" value="zf-CCCH_10"/>
    <property type="match status" value="1"/>
</dbReference>
<feature type="compositionally biased region" description="Polar residues" evidence="9">
    <location>
        <begin position="261"/>
        <end position="278"/>
    </location>
</feature>
<comment type="subcellular location">
    <subcellularLocation>
        <location evidence="1">Nucleus</location>
    </subcellularLocation>
</comment>
<keyword evidence="12" id="KW-1185">Reference proteome</keyword>
<feature type="region of interest" description="Disordered" evidence="9">
    <location>
        <begin position="249"/>
        <end position="324"/>
    </location>
</feature>
<dbReference type="InterPro" id="IPR054429">
    <property type="entry name" value="Znf-CCCH_Muscleblind-like"/>
</dbReference>
<reference evidence="11" key="1">
    <citation type="submission" date="2021-06" db="EMBL/GenBank/DDBJ databases">
        <authorList>
            <person name="Hodson N. C."/>
            <person name="Mongue J. A."/>
            <person name="Jaron S. K."/>
        </authorList>
    </citation>
    <scope>NUCLEOTIDE SEQUENCE</scope>
</reference>
<proteinExistence type="inferred from homology"/>
<evidence type="ECO:0000256" key="9">
    <source>
        <dbReference type="SAM" id="MobiDB-lite"/>
    </source>
</evidence>